<proteinExistence type="predicted"/>
<dbReference type="SUPFAM" id="SSF103473">
    <property type="entry name" value="MFS general substrate transporter"/>
    <property type="match status" value="1"/>
</dbReference>
<sequence length="175" mass="17139">MLQQGLGADAMTAGLALAPYALGFLLVSVRSRALVARFGGRVIVTGAALTGLALVVLAGQLGTGRVPLPLGPAPAMALAGIGQAMVMIPLFGVVLAGLPPTRAGLASGVLTTTQQVGLGLGAAGLGTLLFTVLGTAAPDWPHAAAVVFLVEAVLFAVTALAARRAAATSDHAGQT</sequence>
<dbReference type="PROSITE" id="PS50850">
    <property type="entry name" value="MFS"/>
    <property type="match status" value="1"/>
</dbReference>
<evidence type="ECO:0000256" key="5">
    <source>
        <dbReference type="SAM" id="Phobius"/>
    </source>
</evidence>
<reference evidence="8" key="1">
    <citation type="journal article" date="2019" name="Int. J. Syst. Evol. Microbiol.">
        <title>The Global Catalogue of Microorganisms (GCM) 10K type strain sequencing project: providing services to taxonomists for standard genome sequencing and annotation.</title>
        <authorList>
            <consortium name="The Broad Institute Genomics Platform"/>
            <consortium name="The Broad Institute Genome Sequencing Center for Infectious Disease"/>
            <person name="Wu L."/>
            <person name="Ma J."/>
        </authorList>
    </citation>
    <scope>NUCLEOTIDE SEQUENCE [LARGE SCALE GENOMIC DNA]</scope>
    <source>
        <strain evidence="8">JCM 18302</strain>
    </source>
</reference>
<feature type="domain" description="Major facilitator superfamily (MFS) profile" evidence="6">
    <location>
        <begin position="1"/>
        <end position="175"/>
    </location>
</feature>
<comment type="subcellular location">
    <subcellularLocation>
        <location evidence="1">Cell membrane</location>
        <topology evidence="1">Multi-pass membrane protein</topology>
    </subcellularLocation>
</comment>
<comment type="caution">
    <text evidence="7">The sequence shown here is derived from an EMBL/GenBank/DDBJ whole genome shotgun (WGS) entry which is preliminary data.</text>
</comment>
<evidence type="ECO:0000256" key="3">
    <source>
        <dbReference type="ARBA" id="ARBA00022989"/>
    </source>
</evidence>
<dbReference type="PANTHER" id="PTHR42718:SF39">
    <property type="entry name" value="ACTINORHODIN TRANSPORTER-RELATED"/>
    <property type="match status" value="1"/>
</dbReference>
<feature type="transmembrane region" description="Helical" evidence="5">
    <location>
        <begin position="73"/>
        <end position="95"/>
    </location>
</feature>
<keyword evidence="2 5" id="KW-0812">Transmembrane</keyword>
<feature type="transmembrane region" description="Helical" evidence="5">
    <location>
        <begin position="38"/>
        <end position="61"/>
    </location>
</feature>
<keyword evidence="4 5" id="KW-0472">Membrane</keyword>
<dbReference type="InterPro" id="IPR036259">
    <property type="entry name" value="MFS_trans_sf"/>
</dbReference>
<organism evidence="7 8">
    <name type="scientific">Pseudonocardia adelaidensis</name>
    <dbReference type="NCBI Taxonomy" id="648754"/>
    <lineage>
        <taxon>Bacteria</taxon>
        <taxon>Bacillati</taxon>
        <taxon>Actinomycetota</taxon>
        <taxon>Actinomycetes</taxon>
        <taxon>Pseudonocardiales</taxon>
        <taxon>Pseudonocardiaceae</taxon>
        <taxon>Pseudonocardia</taxon>
    </lineage>
</organism>
<evidence type="ECO:0000259" key="6">
    <source>
        <dbReference type="PROSITE" id="PS50850"/>
    </source>
</evidence>
<feature type="transmembrane region" description="Helical" evidence="5">
    <location>
        <begin position="143"/>
        <end position="162"/>
    </location>
</feature>
<protein>
    <recommendedName>
        <fullName evidence="6">Major facilitator superfamily (MFS) profile domain-containing protein</fullName>
    </recommendedName>
</protein>
<feature type="transmembrane region" description="Helical" evidence="5">
    <location>
        <begin position="6"/>
        <end position="26"/>
    </location>
</feature>
<keyword evidence="3 5" id="KW-1133">Transmembrane helix</keyword>
<dbReference type="Proteomes" id="UP001500804">
    <property type="component" value="Unassembled WGS sequence"/>
</dbReference>
<evidence type="ECO:0000256" key="1">
    <source>
        <dbReference type="ARBA" id="ARBA00004651"/>
    </source>
</evidence>
<feature type="transmembrane region" description="Helical" evidence="5">
    <location>
        <begin position="116"/>
        <end position="137"/>
    </location>
</feature>
<accession>A0ABP9P6U0</accession>
<dbReference type="Gene3D" id="1.20.1250.20">
    <property type="entry name" value="MFS general substrate transporter like domains"/>
    <property type="match status" value="1"/>
</dbReference>
<dbReference type="RefSeq" id="WP_345612483.1">
    <property type="nucleotide sequence ID" value="NZ_BAABJO010000047.1"/>
</dbReference>
<dbReference type="InterPro" id="IPR020846">
    <property type="entry name" value="MFS_dom"/>
</dbReference>
<keyword evidence="8" id="KW-1185">Reference proteome</keyword>
<dbReference type="EMBL" id="BAABJO010000047">
    <property type="protein sequence ID" value="GAA5140229.1"/>
    <property type="molecule type" value="Genomic_DNA"/>
</dbReference>
<name>A0ABP9P6U0_9PSEU</name>
<evidence type="ECO:0000256" key="4">
    <source>
        <dbReference type="ARBA" id="ARBA00023136"/>
    </source>
</evidence>
<evidence type="ECO:0000313" key="7">
    <source>
        <dbReference type="EMBL" id="GAA5140229.1"/>
    </source>
</evidence>
<gene>
    <name evidence="7" type="ORF">GCM10023320_77580</name>
</gene>
<evidence type="ECO:0000256" key="2">
    <source>
        <dbReference type="ARBA" id="ARBA00022692"/>
    </source>
</evidence>
<evidence type="ECO:0000313" key="8">
    <source>
        <dbReference type="Proteomes" id="UP001500804"/>
    </source>
</evidence>
<dbReference type="PANTHER" id="PTHR42718">
    <property type="entry name" value="MAJOR FACILITATOR SUPERFAMILY MULTIDRUG TRANSPORTER MFSC"/>
    <property type="match status" value="1"/>
</dbReference>